<feature type="chain" id="PRO_5045602329" evidence="2">
    <location>
        <begin position="26"/>
        <end position="183"/>
    </location>
</feature>
<reference evidence="4 5" key="1">
    <citation type="submission" date="2022-06" db="EMBL/GenBank/DDBJ databases">
        <title>New Species of the Genus Actinoplanes, ActinopZanes ferrugineus.</title>
        <authorList>
            <person name="Ding P."/>
        </authorList>
    </citation>
    <scope>NUCLEOTIDE SEQUENCE [LARGE SCALE GENOMIC DNA]</scope>
    <source>
        <strain evidence="4 5">TRM88003</strain>
    </source>
</reference>
<gene>
    <name evidence="4" type="ORF">M1L60_01990</name>
</gene>
<proteinExistence type="predicted"/>
<organism evidence="4 5">
    <name type="scientific">Paractinoplanes aksuensis</name>
    <dbReference type="NCBI Taxonomy" id="2939490"/>
    <lineage>
        <taxon>Bacteria</taxon>
        <taxon>Bacillati</taxon>
        <taxon>Actinomycetota</taxon>
        <taxon>Actinomycetes</taxon>
        <taxon>Micromonosporales</taxon>
        <taxon>Micromonosporaceae</taxon>
        <taxon>Paractinoplanes</taxon>
    </lineage>
</organism>
<accession>A0ABT1DEV4</accession>
<dbReference type="EMBL" id="JAMYJR010000002">
    <property type="protein sequence ID" value="MCO8269356.1"/>
    <property type="molecule type" value="Genomic_DNA"/>
</dbReference>
<protein>
    <submittedName>
        <fullName evidence="4">PepSY domain-containing protein</fullName>
    </submittedName>
</protein>
<evidence type="ECO:0000259" key="3">
    <source>
        <dbReference type="Pfam" id="PF03413"/>
    </source>
</evidence>
<feature type="compositionally biased region" description="Low complexity" evidence="1">
    <location>
        <begin position="24"/>
        <end position="49"/>
    </location>
</feature>
<evidence type="ECO:0000256" key="1">
    <source>
        <dbReference type="SAM" id="MobiDB-lite"/>
    </source>
</evidence>
<dbReference type="InterPro" id="IPR025711">
    <property type="entry name" value="PepSY"/>
</dbReference>
<dbReference type="Pfam" id="PF03413">
    <property type="entry name" value="PepSY"/>
    <property type="match status" value="1"/>
</dbReference>
<dbReference type="RefSeq" id="WP_253235503.1">
    <property type="nucleotide sequence ID" value="NZ_JAMYJR010000002.1"/>
</dbReference>
<evidence type="ECO:0000313" key="5">
    <source>
        <dbReference type="Proteomes" id="UP001523369"/>
    </source>
</evidence>
<feature type="compositionally biased region" description="Low complexity" evidence="1">
    <location>
        <begin position="59"/>
        <end position="87"/>
    </location>
</feature>
<sequence length="183" mass="18914">MKRSYAIAAAVGAAAVLGITGTALAAGGDDSSTPSPLAATPSPTFSDDPTPAPFETSEPGSVTPSPRTSSSSASSGLGSAAGGAVTSFSAEQARAKALATVGGGRVTKVERDTEHGRAVWEVEVHYKGVEHDLDIDRKTGAVTDHDRDRDDDRGRDDDDRDDDNSGRHGGDDRHDDDRHGDDD</sequence>
<name>A0ABT1DEV4_9ACTN</name>
<evidence type="ECO:0000256" key="2">
    <source>
        <dbReference type="SAM" id="SignalP"/>
    </source>
</evidence>
<comment type="caution">
    <text evidence="4">The sequence shown here is derived from an EMBL/GenBank/DDBJ whole genome shotgun (WGS) entry which is preliminary data.</text>
</comment>
<feature type="domain" description="PepSY" evidence="3">
    <location>
        <begin position="89"/>
        <end position="144"/>
    </location>
</feature>
<keyword evidence="2" id="KW-0732">Signal</keyword>
<feature type="compositionally biased region" description="Basic and acidic residues" evidence="1">
    <location>
        <begin position="107"/>
        <end position="183"/>
    </location>
</feature>
<feature type="signal peptide" evidence="2">
    <location>
        <begin position="1"/>
        <end position="25"/>
    </location>
</feature>
<feature type="region of interest" description="Disordered" evidence="1">
    <location>
        <begin position="24"/>
        <end position="183"/>
    </location>
</feature>
<keyword evidence="5" id="KW-1185">Reference proteome</keyword>
<evidence type="ECO:0000313" key="4">
    <source>
        <dbReference type="EMBL" id="MCO8269356.1"/>
    </source>
</evidence>
<dbReference type="Proteomes" id="UP001523369">
    <property type="component" value="Unassembled WGS sequence"/>
</dbReference>
<dbReference type="Gene3D" id="3.10.450.40">
    <property type="match status" value="1"/>
</dbReference>